<dbReference type="SUPFAM" id="SSF53756">
    <property type="entry name" value="UDP-Glycosyltransferase/glycogen phosphorylase"/>
    <property type="match status" value="1"/>
</dbReference>
<accession>A0A1M5CA00</accession>
<sequence>MKILLLGEYSGLHLTLAEGLKYLGHQVTVASDGDGFKNYYRDIDLLRKSSGLWDTAVGLKRIIANLPKFKGYDIVQIINPCFTTQNIEVNLKLYRYLKRHNYKVFLGAFGDDYYWLKACLDKKFRYSEFNIGDHENNLSYNQKIRHDWLETKRKDANIEIAETCNGIIACLYEYFEAYKDQYNDKLAYIPLPVNTKKIISRPIPITDQINFFIGINKARSEFKGTDMLYRALTSLQKNYPDDVRILKAESVDYSEYLRLISDAHVVLDQIYSYSPAMNGLLTMALGKVLVGGGEPEMYSLSGEDSNRPVINVYPAEESIYHSLESVIRQKFDLPTYGLDSRRFVDTHHNYIKVAQQYLDFWGSK</sequence>
<protein>
    <submittedName>
        <fullName evidence="1">Uncharacterized protein</fullName>
    </submittedName>
</protein>
<dbReference type="EMBL" id="FQUC01000007">
    <property type="protein sequence ID" value="SHF51569.1"/>
    <property type="molecule type" value="Genomic_DNA"/>
</dbReference>
<dbReference type="RefSeq" id="WP_062179445.1">
    <property type="nucleotide sequence ID" value="NZ_BBXL01000007.1"/>
</dbReference>
<organism evidence="1 2">
    <name type="scientific">Dysgonomonas macrotermitis</name>
    <dbReference type="NCBI Taxonomy" id="1346286"/>
    <lineage>
        <taxon>Bacteria</taxon>
        <taxon>Pseudomonadati</taxon>
        <taxon>Bacteroidota</taxon>
        <taxon>Bacteroidia</taxon>
        <taxon>Bacteroidales</taxon>
        <taxon>Dysgonomonadaceae</taxon>
        <taxon>Dysgonomonas</taxon>
    </lineage>
</organism>
<evidence type="ECO:0000313" key="2">
    <source>
        <dbReference type="Proteomes" id="UP000184480"/>
    </source>
</evidence>
<keyword evidence="2" id="KW-1185">Reference proteome</keyword>
<dbReference type="Proteomes" id="UP000184480">
    <property type="component" value="Unassembled WGS sequence"/>
</dbReference>
<gene>
    <name evidence="1" type="ORF">SAMN05444362_10789</name>
</gene>
<dbReference type="STRING" id="1346286.SAMN05444362_10789"/>
<evidence type="ECO:0000313" key="1">
    <source>
        <dbReference type="EMBL" id="SHF51569.1"/>
    </source>
</evidence>
<proteinExistence type="predicted"/>
<name>A0A1M5CA00_9BACT</name>
<dbReference type="AlphaFoldDB" id="A0A1M5CA00"/>
<reference evidence="2" key="1">
    <citation type="submission" date="2016-11" db="EMBL/GenBank/DDBJ databases">
        <authorList>
            <person name="Varghese N."/>
            <person name="Submissions S."/>
        </authorList>
    </citation>
    <scope>NUCLEOTIDE SEQUENCE [LARGE SCALE GENOMIC DNA]</scope>
    <source>
        <strain evidence="2">DSM 27370</strain>
    </source>
</reference>
<dbReference type="OrthoDB" id="6638088at2"/>